<accession>A0A327VXV2</accession>
<sequence length="402" mass="44856">MKKTIGMVTGVLLSMSSMAQTITIEGDLAGDLKGHNKMYLYSRTYKDSADIRNGHYTFKIPYKEPMFLMLLPQYVQAERQMYVPFGVLFDQPVTYTVQSDVAKGMSESVVKGSEAAELLLKYGREKSAAYRDISKALQAEFGGAWLQENDPKYEAFEKRQTALQQQYLLPLLQQLVKEHPNSYAAVYSLNDARQMATVAQQDQLYAGLSKQMKATKEATEFHQFAEGLRNSAIGKQVKDFTLPDPEGKPVKFNDLKGKYVLVDFWASWCGPCRKSFPHMREVYQQYKDKNLVFYSISIDKSKEDWLKAVAQENNPWLQSLDDKNISGSGFAITGVPTTYLISPDGKIMMKEVGFDENGNGQIEKKLAALFGGTVKPTPAPQAAPAQPAGGKAIKAIPMGTLQ</sequence>
<dbReference type="InterPro" id="IPR000866">
    <property type="entry name" value="AhpC/TSA"/>
</dbReference>
<evidence type="ECO:0000259" key="6">
    <source>
        <dbReference type="PROSITE" id="PS51352"/>
    </source>
</evidence>
<dbReference type="GO" id="GO:0030313">
    <property type="term" value="C:cell envelope"/>
    <property type="evidence" value="ECO:0007669"/>
    <property type="project" value="UniProtKB-SubCell"/>
</dbReference>
<feature type="signal peptide" evidence="5">
    <location>
        <begin position="1"/>
        <end position="19"/>
    </location>
</feature>
<organism evidence="7 8">
    <name type="scientific">Chitinophaga dinghuensis</name>
    <dbReference type="NCBI Taxonomy" id="1539050"/>
    <lineage>
        <taxon>Bacteria</taxon>
        <taxon>Pseudomonadati</taxon>
        <taxon>Bacteroidota</taxon>
        <taxon>Chitinophagia</taxon>
        <taxon>Chitinophagales</taxon>
        <taxon>Chitinophagaceae</taxon>
        <taxon>Chitinophaga</taxon>
    </lineage>
</organism>
<dbReference type="GO" id="GO:0016209">
    <property type="term" value="F:antioxidant activity"/>
    <property type="evidence" value="ECO:0007669"/>
    <property type="project" value="InterPro"/>
</dbReference>
<dbReference type="GO" id="GO:0017004">
    <property type="term" value="P:cytochrome complex assembly"/>
    <property type="evidence" value="ECO:0007669"/>
    <property type="project" value="UniProtKB-KW"/>
</dbReference>
<keyword evidence="8" id="KW-1185">Reference proteome</keyword>
<name>A0A327VXV2_9BACT</name>
<dbReference type="PANTHER" id="PTHR42852">
    <property type="entry name" value="THIOL:DISULFIDE INTERCHANGE PROTEIN DSBE"/>
    <property type="match status" value="1"/>
</dbReference>
<dbReference type="EMBL" id="QLMA01000005">
    <property type="protein sequence ID" value="RAJ80173.1"/>
    <property type="molecule type" value="Genomic_DNA"/>
</dbReference>
<dbReference type="AlphaFoldDB" id="A0A327VXV2"/>
<dbReference type="PANTHER" id="PTHR42852:SF6">
    <property type="entry name" value="THIOL:DISULFIDE INTERCHANGE PROTEIN DSBE"/>
    <property type="match status" value="1"/>
</dbReference>
<keyword evidence="3" id="KW-1015">Disulfide bond</keyword>
<dbReference type="InterPro" id="IPR025380">
    <property type="entry name" value="DUF4369"/>
</dbReference>
<dbReference type="RefSeq" id="WP_170137787.1">
    <property type="nucleotide sequence ID" value="NZ_QLMA01000005.1"/>
</dbReference>
<dbReference type="Gene3D" id="3.40.30.10">
    <property type="entry name" value="Glutaredoxin"/>
    <property type="match status" value="1"/>
</dbReference>
<feature type="domain" description="Thioredoxin" evidence="6">
    <location>
        <begin position="231"/>
        <end position="371"/>
    </location>
</feature>
<dbReference type="GO" id="GO:0016491">
    <property type="term" value="F:oxidoreductase activity"/>
    <property type="evidence" value="ECO:0007669"/>
    <property type="project" value="InterPro"/>
</dbReference>
<dbReference type="CDD" id="cd02966">
    <property type="entry name" value="TlpA_like_family"/>
    <property type="match status" value="1"/>
</dbReference>
<dbReference type="PROSITE" id="PS51352">
    <property type="entry name" value="THIOREDOXIN_2"/>
    <property type="match status" value="1"/>
</dbReference>
<evidence type="ECO:0000313" key="8">
    <source>
        <dbReference type="Proteomes" id="UP000249819"/>
    </source>
</evidence>
<evidence type="ECO:0000256" key="3">
    <source>
        <dbReference type="ARBA" id="ARBA00023157"/>
    </source>
</evidence>
<dbReference type="InterPro" id="IPR050553">
    <property type="entry name" value="Thioredoxin_ResA/DsbE_sf"/>
</dbReference>
<evidence type="ECO:0000256" key="5">
    <source>
        <dbReference type="SAM" id="SignalP"/>
    </source>
</evidence>
<dbReference type="InterPro" id="IPR017937">
    <property type="entry name" value="Thioredoxin_CS"/>
</dbReference>
<reference evidence="7 8" key="1">
    <citation type="submission" date="2018-06" db="EMBL/GenBank/DDBJ databases">
        <title>Genomic Encyclopedia of Archaeal and Bacterial Type Strains, Phase II (KMG-II): from individual species to whole genera.</title>
        <authorList>
            <person name="Goeker M."/>
        </authorList>
    </citation>
    <scope>NUCLEOTIDE SEQUENCE [LARGE SCALE GENOMIC DNA]</scope>
    <source>
        <strain evidence="7 8">DSM 29821</strain>
    </source>
</reference>
<evidence type="ECO:0000256" key="1">
    <source>
        <dbReference type="ARBA" id="ARBA00004196"/>
    </source>
</evidence>
<keyword evidence="2" id="KW-0201">Cytochrome c-type biogenesis</keyword>
<dbReference type="Proteomes" id="UP000249819">
    <property type="component" value="Unassembled WGS sequence"/>
</dbReference>
<dbReference type="SUPFAM" id="SSF52833">
    <property type="entry name" value="Thioredoxin-like"/>
    <property type="match status" value="1"/>
</dbReference>
<dbReference type="PROSITE" id="PS00194">
    <property type="entry name" value="THIOREDOXIN_1"/>
    <property type="match status" value="1"/>
</dbReference>
<proteinExistence type="predicted"/>
<dbReference type="InterPro" id="IPR013766">
    <property type="entry name" value="Thioredoxin_domain"/>
</dbReference>
<dbReference type="Pfam" id="PF14289">
    <property type="entry name" value="DUF4369"/>
    <property type="match status" value="1"/>
</dbReference>
<evidence type="ECO:0000256" key="4">
    <source>
        <dbReference type="ARBA" id="ARBA00023284"/>
    </source>
</evidence>
<protein>
    <submittedName>
        <fullName evidence="7">Peroxiredoxin</fullName>
    </submittedName>
</protein>
<evidence type="ECO:0000256" key="2">
    <source>
        <dbReference type="ARBA" id="ARBA00022748"/>
    </source>
</evidence>
<keyword evidence="5" id="KW-0732">Signal</keyword>
<dbReference type="Pfam" id="PF00578">
    <property type="entry name" value="AhpC-TSA"/>
    <property type="match status" value="1"/>
</dbReference>
<comment type="subcellular location">
    <subcellularLocation>
        <location evidence="1">Cell envelope</location>
    </subcellularLocation>
</comment>
<evidence type="ECO:0000313" key="7">
    <source>
        <dbReference type="EMBL" id="RAJ80173.1"/>
    </source>
</evidence>
<keyword evidence="4" id="KW-0676">Redox-active center</keyword>
<gene>
    <name evidence="7" type="ORF">CLV59_105281</name>
</gene>
<comment type="caution">
    <text evidence="7">The sequence shown here is derived from an EMBL/GenBank/DDBJ whole genome shotgun (WGS) entry which is preliminary data.</text>
</comment>
<feature type="chain" id="PRO_5016420513" evidence="5">
    <location>
        <begin position="20"/>
        <end position="402"/>
    </location>
</feature>
<dbReference type="InterPro" id="IPR036249">
    <property type="entry name" value="Thioredoxin-like_sf"/>
</dbReference>